<dbReference type="EMBL" id="NWUF01000003">
    <property type="protein sequence ID" value="PCE43586.1"/>
    <property type="molecule type" value="Genomic_DNA"/>
</dbReference>
<dbReference type="GO" id="GO:0005886">
    <property type="term" value="C:plasma membrane"/>
    <property type="evidence" value="ECO:0007669"/>
    <property type="project" value="UniProtKB-SubCell"/>
</dbReference>
<dbReference type="OrthoDB" id="9788219at2"/>
<keyword evidence="2 5" id="KW-0812">Transmembrane</keyword>
<keyword evidence="5" id="KW-0997">Cell inner membrane</keyword>
<keyword evidence="4 5" id="KW-0472">Membrane</keyword>
<dbReference type="InterPro" id="IPR006008">
    <property type="entry name" value="YciB"/>
</dbReference>
<protein>
    <recommendedName>
        <fullName evidence="5">Inner membrane-spanning protein YciB</fullName>
    </recommendedName>
</protein>
<dbReference type="NCBIfam" id="NF001323">
    <property type="entry name" value="PRK00259.1-1"/>
    <property type="match status" value="1"/>
</dbReference>
<dbReference type="PANTHER" id="PTHR36917:SF1">
    <property type="entry name" value="INNER MEMBRANE-SPANNING PROTEIN YCIB"/>
    <property type="match status" value="1"/>
</dbReference>
<feature type="transmembrane region" description="Helical" evidence="5">
    <location>
        <begin position="169"/>
        <end position="190"/>
    </location>
</feature>
<dbReference type="HAMAP" id="MF_00189">
    <property type="entry name" value="YciB"/>
    <property type="match status" value="1"/>
</dbReference>
<organism evidence="6 7">
    <name type="scientific">Rhizorhabdus dicambivorans</name>
    <dbReference type="NCBI Taxonomy" id="1850238"/>
    <lineage>
        <taxon>Bacteria</taxon>
        <taxon>Pseudomonadati</taxon>
        <taxon>Pseudomonadota</taxon>
        <taxon>Alphaproteobacteria</taxon>
        <taxon>Sphingomonadales</taxon>
        <taxon>Sphingomonadaceae</taxon>
        <taxon>Rhizorhabdus</taxon>
    </lineage>
</organism>
<sequence>MMGDVALKPADKGREPPAGIKLAIDLGPLLVYLVAYWLTKNIVLSTGVFMAATFAAIAASWIMVRKVSAMLLFSGAMVLVFGGLTVWLHDATFIKMKPTVYYLMVAAILGFGLITDRPTLKLVLGQAYPGLTDLGWTKLTRNWCLFFVAMAVANEAVWRTTSMEFWLGYKLWGAMPATLLFALANVPMLMKHGLTTEKAEDAALPPQG</sequence>
<evidence type="ECO:0000256" key="3">
    <source>
        <dbReference type="ARBA" id="ARBA00022989"/>
    </source>
</evidence>
<evidence type="ECO:0000256" key="5">
    <source>
        <dbReference type="HAMAP-Rule" id="MF_00189"/>
    </source>
</evidence>
<evidence type="ECO:0000256" key="1">
    <source>
        <dbReference type="ARBA" id="ARBA00022475"/>
    </source>
</evidence>
<comment type="similarity">
    <text evidence="5">Belongs to the YciB family.</text>
</comment>
<dbReference type="Pfam" id="PF04279">
    <property type="entry name" value="IspA"/>
    <property type="match status" value="1"/>
</dbReference>
<proteinExistence type="inferred from homology"/>
<comment type="caution">
    <text evidence="6">The sequence shown here is derived from an EMBL/GenBank/DDBJ whole genome shotgun (WGS) entry which is preliminary data.</text>
</comment>
<keyword evidence="3 5" id="KW-1133">Transmembrane helix</keyword>
<accession>A0A2A4FZD7</accession>
<dbReference type="KEGG" id="rdi:CMV14_02285"/>
<dbReference type="Proteomes" id="UP000218934">
    <property type="component" value="Unassembled WGS sequence"/>
</dbReference>
<dbReference type="PANTHER" id="PTHR36917">
    <property type="entry name" value="INTRACELLULAR SEPTATION PROTEIN A-RELATED"/>
    <property type="match status" value="1"/>
</dbReference>
<gene>
    <name evidence="5" type="primary">yciB</name>
    <name evidence="6" type="ORF">COO09_04605</name>
</gene>
<reference evidence="6 7" key="1">
    <citation type="submission" date="2017-09" db="EMBL/GenBank/DDBJ databases">
        <title>The Catabolism of 3,6-Dichlorosalicylic acid is Initiated by the Cytochrome P450 Monooxygenase DsmABC in Rhizorhabdus dicambivorans Ndbn-20.</title>
        <authorList>
            <person name="Na L."/>
        </authorList>
    </citation>
    <scope>NUCLEOTIDE SEQUENCE [LARGE SCALE GENOMIC DNA]</scope>
    <source>
        <strain evidence="6 7">Ndbn-20m</strain>
    </source>
</reference>
<evidence type="ECO:0000256" key="2">
    <source>
        <dbReference type="ARBA" id="ARBA00022692"/>
    </source>
</evidence>
<dbReference type="RefSeq" id="WP_066960280.1">
    <property type="nucleotide sequence ID" value="NZ_CP023449.1"/>
</dbReference>
<feature type="transmembrane region" description="Helical" evidence="5">
    <location>
        <begin position="100"/>
        <end position="120"/>
    </location>
</feature>
<evidence type="ECO:0000313" key="7">
    <source>
        <dbReference type="Proteomes" id="UP000218934"/>
    </source>
</evidence>
<keyword evidence="7" id="KW-1185">Reference proteome</keyword>
<feature type="transmembrane region" description="Helical" evidence="5">
    <location>
        <begin position="43"/>
        <end position="63"/>
    </location>
</feature>
<keyword evidence="1 5" id="KW-1003">Cell membrane</keyword>
<evidence type="ECO:0000313" key="6">
    <source>
        <dbReference type="EMBL" id="PCE43586.1"/>
    </source>
</evidence>
<name>A0A2A4FZD7_9SPHN</name>
<comment type="subcellular location">
    <subcellularLocation>
        <location evidence="5">Cell inner membrane</location>
        <topology evidence="5">Multi-pass membrane protein</topology>
    </subcellularLocation>
</comment>
<feature type="transmembrane region" description="Helical" evidence="5">
    <location>
        <begin position="140"/>
        <end position="157"/>
    </location>
</feature>
<dbReference type="AlphaFoldDB" id="A0A2A4FZD7"/>
<feature type="transmembrane region" description="Helical" evidence="5">
    <location>
        <begin position="20"/>
        <end position="38"/>
    </location>
</feature>
<comment type="function">
    <text evidence="5">Plays a role in cell envelope biogenesis, maintenance of cell envelope integrity and membrane homeostasis.</text>
</comment>
<evidence type="ECO:0000256" key="4">
    <source>
        <dbReference type="ARBA" id="ARBA00023136"/>
    </source>
</evidence>
<feature type="transmembrane region" description="Helical" evidence="5">
    <location>
        <begin position="69"/>
        <end position="88"/>
    </location>
</feature>